<proteinExistence type="predicted"/>
<accession>A0AAV8UPV7</accession>
<gene>
    <name evidence="1" type="ORF">NDN08_001093</name>
</gene>
<protein>
    <submittedName>
        <fullName evidence="1">Uncharacterized protein</fullName>
    </submittedName>
</protein>
<organism evidence="1 2">
    <name type="scientific">Rhodosorus marinus</name>
    <dbReference type="NCBI Taxonomy" id="101924"/>
    <lineage>
        <taxon>Eukaryota</taxon>
        <taxon>Rhodophyta</taxon>
        <taxon>Stylonematophyceae</taxon>
        <taxon>Stylonematales</taxon>
        <taxon>Stylonemataceae</taxon>
        <taxon>Rhodosorus</taxon>
    </lineage>
</organism>
<evidence type="ECO:0000313" key="2">
    <source>
        <dbReference type="Proteomes" id="UP001157974"/>
    </source>
</evidence>
<comment type="caution">
    <text evidence="1">The sequence shown here is derived from an EMBL/GenBank/DDBJ whole genome shotgun (WGS) entry which is preliminary data.</text>
</comment>
<keyword evidence="2" id="KW-1185">Reference proteome</keyword>
<dbReference type="Proteomes" id="UP001157974">
    <property type="component" value="Unassembled WGS sequence"/>
</dbReference>
<sequence>MAFVSGFGGVGRSNRISSERAVRGFVKSSREIGGRVTVVVASLDRERIWNKSYQLDELEDKDSTTTALYLNRDGTVDCGNTTGPIPKLASGEWDLDPKNNRFMMKLTRTFEQDTGDYEVKRTYDGEMSMSKDEELINFEGKLILRDFPVGYFKMISASDDLPEEHMKALG</sequence>
<dbReference type="EMBL" id="JAMWBK010000005">
    <property type="protein sequence ID" value="KAJ8904575.1"/>
    <property type="molecule type" value="Genomic_DNA"/>
</dbReference>
<dbReference type="AlphaFoldDB" id="A0AAV8UPV7"/>
<name>A0AAV8UPV7_9RHOD</name>
<evidence type="ECO:0000313" key="1">
    <source>
        <dbReference type="EMBL" id="KAJ8904575.1"/>
    </source>
</evidence>
<reference evidence="1 2" key="1">
    <citation type="journal article" date="2023" name="Nat. Commun.">
        <title>Origin of minicircular mitochondrial genomes in red algae.</title>
        <authorList>
            <person name="Lee Y."/>
            <person name="Cho C.H."/>
            <person name="Lee Y.M."/>
            <person name="Park S.I."/>
            <person name="Yang J.H."/>
            <person name="West J.A."/>
            <person name="Bhattacharya D."/>
            <person name="Yoon H.S."/>
        </authorList>
    </citation>
    <scope>NUCLEOTIDE SEQUENCE [LARGE SCALE GENOMIC DNA]</scope>
    <source>
        <strain evidence="1 2">CCMP1338</strain>
        <tissue evidence="1">Whole cell</tissue>
    </source>
</reference>